<feature type="region of interest" description="Disordered" evidence="1">
    <location>
        <begin position="1"/>
        <end position="50"/>
    </location>
</feature>
<feature type="region of interest" description="Disordered" evidence="1">
    <location>
        <begin position="647"/>
        <end position="669"/>
    </location>
</feature>
<protein>
    <submittedName>
        <fullName evidence="2">Hect type ubiquitin</fullName>
    </submittedName>
</protein>
<feature type="region of interest" description="Disordered" evidence="1">
    <location>
        <begin position="1754"/>
        <end position="1778"/>
    </location>
</feature>
<sequence>MQSPTEETPGGAGIRQISPPQDTAETADELLHSHSGFQGADGENASSEGPHAIPVRRISFTASGYAPVGAFYSAADLDKTAQYDEDLFVSLEASRCCTFSAPVVALAAKHAAQQAALTPKGVSRHVERLTRVYRQVDDLLLDLGGLIDPDEAVAAEAAAAAASCAASADPTVGGDTGSPAPAGLTDETPVAASVAAEDTKLHHKTATTSTPTSDKNDKVQRRAIKSSYKKLRWMCDGELQRNPVLLEGATALKCCVFREAIDAVLRKGQRVSDLPDLDLPYARLCGSNDAFPPPEEGPRTAPERERLPEASTCYRPCGYTASPEGIIHDADTRQQRLSEGGESAAERRNSRGQAAPAEASDVQTSISRCLPPHEHPGERPTASPLPAANSVSLTTSAAQRNASRDATPATAFTATHCSLTRCTGPDSQENPSEGWQDPQDGFRCSRSLLRLLLHVAQQHLLQHRICLRSGTARKALAAARTPAAHTTATSQATAEKSPTAGPPDALRGIPAPSETGGSGSHEGSRKRGSSSFTRRPEERSVVAHRPSDWLPPKRDRGGTPEAGERRVSIQKQHQMATCCEGLPNLENTLIDFVAIPTCYGLAVVAENPLLGRLQQNVAAELYGLLLAADAAVYAHPKLEQLVEAISGSSDDQRQHQHDNALEEQQNSCQSGFLPQPPLQPFLRVVETPHPYSRLHAAGAEEAAAAWASSRGVRLSRRHGEHFFYVYHVSFPSATHVILLFDPKSETEGPHDTLTTAAMTFFFTVTEKPLTYNAYRQRTKRSLWGFKVYCLGQQWAIPAGVAEAAAAAAKAQSSICTRGREGGNLEDWHHASREDAAAANMPPKAGACAAGMAGAAAALLRGPPAAAYEAQLCGALSSLLFAGGYKRERPPCVRRLARLKGTQRLLRCGEAVKALTGDPQNVWQPWQGSPGHDRQNTKRLAPGKDVEQVHEGKPQHVSPLQQHRQEHEKDLFLESVEASCAAHGALTHAQDALRAENAQTLPPEVPVGAGADGWCQRKTQAAFGLAHPGTGSTKQLAGLPRNVLERDSIQTQGRLLRQYEERESLPCNAAPHAAEDKQPADVSFRQAYASGAAVAGAGARCKKSPLYDFPRLPTDLAAPWREDLQRLSFCPENICYVLWEEGILGRLLTRVLEAAAAVASRRGALRDAGPLSRISGGVVLSEAVGGCHMQKAIKAYCCCLVLHLRMHRLLVALLQSLLQRGPELLNVEADRQNSSSPNSSTLRNSSNWEACVKRHAAWVADRPEFAAPVFVWWAGRTLRQRVVAERQRCVVAADAIRRDLAALPVDATSEQRQRLQQELQQQQTLSCYSFWGAQLLSKAALITRLRPFSRLPREKAKRRLLPHSLIAPGLHRAGSSTAAAASSALSEGMQFSKGLQDADFPRALARVLLLVATSDGRRAFLAAKTPHTPCSRLSTTAETEAMRALGPSAASKYARLRRCKKQFALWQRINRLHVATELQKRQKQDQQESEAAARSIAQGVAAVFFAAPPALAPTAARALAAACRAVRAAAAAAAFTSQGSTDFTESEKRLLMSCAGAAASSAAAAVKAACTAAARAATAAAGPTAVADPLTVDEGSLASNGGPLQSVPHKQNVLVYCIGSAAGEAAAAMVREVTAAASTLISAVELYPEQVACSSGNAAAVDTAAQGALADQSPPREGGPLDDFSCLTAVLRQRRLRAEGRLQGLDLLQHALLALQSPFPICLLLKVLRSLGAEGPLGVPVRSWVLRPVEGPPLATSPYPRWREENDGSSSRHGSKSAEGPCLPRYPLFKAYEFCPNGDGGESRNDAETPQEADVSLGTRGCGLQLEKQLRISYCHSVAVAVSMAAPQWHLQRQEMQPLQGTPRLATAQRDRFAIVTQQPCLSVQHTALSVLGAVSLEESEATQLQKVGLLDAAFYGALSLQSLLQSPQQPLLRPPKYHKLLLMMIVSLRVAAAGPNASLAAMRYCADLLLIATLQAAVAKRAPPESPPHLEHCQQPYQQQQQPVVGGGGLTAFLAWESAAHLLASLLSVLLSKALVWNLTSLRLQPPYLAASAAAAATAAASGCVATGTPWASSPSLRGGNGGAQGGSAACRMCSVFDVYGSGARGADEMSFSAHTSWHTALRAVLESEGLLGSVSLMLAGDTGYEIAAAEEEGVSAADTTAAAAAAALMLSSAPASPCEPWRGLSPLSASSSGEQSNAALLVAESLLAAIGCGLAICNPDALVAAARHQFVTAPSGASLSKETVPRLWVSPMSFSLEESSSGLAQLCKHWESPLLHQMLLCCDAHPSRSAGDSSILPSRLLLQGSTASQKAALALELRGLLRQLLLCRKWWAPSIRQRLCLALKESSTLLRRGPHALLHGATEYAQKQLQLDKPPSAQVQPPLQHQMLVALELQLRRRAAARAYPACQSLGLLSPDKQGPPPLPPLLSVPTRAC</sequence>
<feature type="region of interest" description="Disordered" evidence="1">
    <location>
        <begin position="918"/>
        <end position="962"/>
    </location>
</feature>
<feature type="region of interest" description="Disordered" evidence="1">
    <location>
        <begin position="334"/>
        <end position="409"/>
    </location>
</feature>
<feature type="region of interest" description="Disordered" evidence="1">
    <location>
        <begin position="196"/>
        <end position="220"/>
    </location>
</feature>
<evidence type="ECO:0000256" key="1">
    <source>
        <dbReference type="SAM" id="MobiDB-lite"/>
    </source>
</evidence>
<feature type="compositionally biased region" description="Basic and acidic residues" evidence="1">
    <location>
        <begin position="650"/>
        <end position="660"/>
    </location>
</feature>
<dbReference type="InParanoid" id="A0A1D3CQW9"/>
<evidence type="ECO:0000313" key="2">
    <source>
        <dbReference type="EMBL" id="OEH73589.1"/>
    </source>
</evidence>
<feature type="compositionally biased region" description="Basic and acidic residues" evidence="1">
    <location>
        <begin position="930"/>
        <end position="953"/>
    </location>
</feature>
<feature type="compositionally biased region" description="Low complexity" evidence="1">
    <location>
        <begin position="477"/>
        <end position="494"/>
    </location>
</feature>
<proteinExistence type="predicted"/>
<feature type="compositionally biased region" description="Basic and acidic residues" evidence="1">
    <location>
        <begin position="534"/>
        <end position="567"/>
    </location>
</feature>
<name>A0A1D3CQW9_9EIME</name>
<gene>
    <name evidence="2" type="ORF">cyc_07189</name>
</gene>
<feature type="region of interest" description="Disordered" evidence="1">
    <location>
        <begin position="477"/>
        <end position="569"/>
    </location>
</feature>
<evidence type="ECO:0000313" key="3">
    <source>
        <dbReference type="Proteomes" id="UP000095192"/>
    </source>
</evidence>
<dbReference type="VEuPathDB" id="ToxoDB:LOC34623204"/>
<feature type="region of interest" description="Disordered" evidence="1">
    <location>
        <begin position="2415"/>
        <end position="2435"/>
    </location>
</feature>
<dbReference type="VEuPathDB" id="ToxoDB:cyc_07189"/>
<feature type="compositionally biased region" description="Polar residues" evidence="1">
    <location>
        <begin position="389"/>
        <end position="401"/>
    </location>
</feature>
<feature type="compositionally biased region" description="Pro residues" evidence="1">
    <location>
        <begin position="2419"/>
        <end position="2428"/>
    </location>
</feature>
<feature type="region of interest" description="Disordered" evidence="1">
    <location>
        <begin position="285"/>
        <end position="309"/>
    </location>
</feature>
<reference evidence="2 3" key="1">
    <citation type="journal article" date="2016" name="BMC Genomics">
        <title>Comparative genomics reveals Cyclospora cayetanensis possesses coccidia-like metabolism and invasion components but unique surface antigens.</title>
        <authorList>
            <person name="Liu S."/>
            <person name="Wang L."/>
            <person name="Zheng H."/>
            <person name="Xu Z."/>
            <person name="Roellig D.M."/>
            <person name="Li N."/>
            <person name="Frace M.A."/>
            <person name="Tang K."/>
            <person name="Arrowood M.J."/>
            <person name="Moss D.M."/>
            <person name="Zhang L."/>
            <person name="Feng Y."/>
            <person name="Xiao L."/>
        </authorList>
    </citation>
    <scope>NUCLEOTIDE SEQUENCE [LARGE SCALE GENOMIC DNA]</scope>
    <source>
        <strain evidence="2 3">CHN_HEN01</strain>
    </source>
</reference>
<keyword evidence="3" id="KW-1185">Reference proteome</keyword>
<organism evidence="2 3">
    <name type="scientific">Cyclospora cayetanensis</name>
    <dbReference type="NCBI Taxonomy" id="88456"/>
    <lineage>
        <taxon>Eukaryota</taxon>
        <taxon>Sar</taxon>
        <taxon>Alveolata</taxon>
        <taxon>Apicomplexa</taxon>
        <taxon>Conoidasida</taxon>
        <taxon>Coccidia</taxon>
        <taxon>Eucoccidiorida</taxon>
        <taxon>Eimeriorina</taxon>
        <taxon>Eimeriidae</taxon>
        <taxon>Cyclospora</taxon>
    </lineage>
</organism>
<dbReference type="EMBL" id="JROU02002281">
    <property type="protein sequence ID" value="OEH73589.1"/>
    <property type="molecule type" value="Genomic_DNA"/>
</dbReference>
<dbReference type="Proteomes" id="UP000095192">
    <property type="component" value="Unassembled WGS sequence"/>
</dbReference>
<accession>A0A1D3CQW9</accession>
<feature type="compositionally biased region" description="Basic and acidic residues" evidence="1">
    <location>
        <begin position="296"/>
        <end position="308"/>
    </location>
</feature>
<comment type="caution">
    <text evidence="2">The sequence shown here is derived from an EMBL/GenBank/DDBJ whole genome shotgun (WGS) entry which is preliminary data.</text>
</comment>